<protein>
    <recommendedName>
        <fullName evidence="6">DUF4767 domain-containing protein</fullName>
    </recommendedName>
</protein>
<evidence type="ECO:0000313" key="3">
    <source>
        <dbReference type="EMBL" id="TDG94609.1"/>
    </source>
</evidence>
<sequence>MKKILPAIGIGLAGILFLTGCGNKKADMQDKTTANPNTTKLNHLLSPATAKVPEDSQTTTNNQLYSQFYKQKGQWYWKLSSKDDGTIDDSKIKSLNETDQNGVYNFSMVSNQRKPYTLKFNWINGGRQAYTVNASYHHVNSNFILADANTANNWQAGAPQVVQGTWATDFASNSVSDAQKLPYTKQFLNITSTAMSSFTNEYDTNHRLYNSDTIAKTSNVSYKQTGDDTYVLKAYGTDQTPIVYSINAQGNNQIEVTGLTSGSLTLTKSATTQPATSSTTASSQSASTTSGSTATPAAPTTNHLTDQQVVNWIWPYVKSKYPNMAVNSTDFTYMPQMRNGQLYVNVMENHNSQAFKKSGVDTGTNPQVASFRVTANGALEQMDATTGDWAVVSNSYGG</sequence>
<feature type="compositionally biased region" description="Low complexity" evidence="1">
    <location>
        <begin position="270"/>
        <end position="301"/>
    </location>
</feature>
<evidence type="ECO:0000313" key="4">
    <source>
        <dbReference type="Proteomes" id="UP000214739"/>
    </source>
</evidence>
<evidence type="ECO:0008006" key="6">
    <source>
        <dbReference type="Google" id="ProtNLM"/>
    </source>
</evidence>
<name>A0A224VHW1_9LACO</name>
<dbReference type="EMBL" id="PUFL01000014">
    <property type="protein sequence ID" value="TDG94609.1"/>
    <property type="molecule type" value="Genomic_DNA"/>
</dbReference>
<dbReference type="Proteomes" id="UP000214739">
    <property type="component" value="Unassembled WGS sequence"/>
</dbReference>
<keyword evidence="5" id="KW-1185">Reference proteome</keyword>
<evidence type="ECO:0000313" key="5">
    <source>
        <dbReference type="Proteomes" id="UP000294668"/>
    </source>
</evidence>
<dbReference type="OrthoDB" id="2259771at2"/>
<evidence type="ECO:0000313" key="2">
    <source>
        <dbReference type="EMBL" id="GAW72121.1"/>
    </source>
</evidence>
<gene>
    <name evidence="3" type="ORF">C5L28_001928</name>
    <name evidence="2" type="ORF">LPKJCM_01230</name>
</gene>
<dbReference type="AlphaFoldDB" id="A0A224VHW1"/>
<comment type="caution">
    <text evidence="2">The sequence shown here is derived from an EMBL/GenBank/DDBJ whole genome shotgun (WGS) entry which is preliminary data.</text>
</comment>
<dbReference type="Proteomes" id="UP000294668">
    <property type="component" value="Unassembled WGS sequence"/>
</dbReference>
<dbReference type="RefSeq" id="WP_057962284.1">
    <property type="nucleotide sequence ID" value="NZ_BAAAXO010000007.1"/>
</dbReference>
<dbReference type="PROSITE" id="PS51257">
    <property type="entry name" value="PROKAR_LIPOPROTEIN"/>
    <property type="match status" value="1"/>
</dbReference>
<reference evidence="3 5" key="2">
    <citation type="journal article" date="2019" name="Appl. Microbiol. Biotechnol.">
        <title>Uncovering carbohydrate metabolism through a genotype-phenotype association study of 56 lactic acid bacteria genomes.</title>
        <authorList>
            <person name="Buron-Moles G."/>
            <person name="Chailyan A."/>
            <person name="Dolejs I."/>
            <person name="Forster J."/>
            <person name="Miks M.H."/>
        </authorList>
    </citation>
    <scope>NUCLEOTIDE SEQUENCE [LARGE SCALE GENOMIC DNA]</scope>
    <source>
        <strain evidence="3 5">DSM 10551</strain>
    </source>
</reference>
<evidence type="ECO:0000256" key="1">
    <source>
        <dbReference type="SAM" id="MobiDB-lite"/>
    </source>
</evidence>
<dbReference type="EMBL" id="BDGB01000055">
    <property type="protein sequence ID" value="GAW72121.1"/>
    <property type="molecule type" value="Genomic_DNA"/>
</dbReference>
<proteinExistence type="predicted"/>
<reference evidence="2 4" key="1">
    <citation type="journal article" date="2017" name="Biosci Microbiota Food Health">
        <title>Genomic characterization reconfirms the taxonomic status of Lactobacillus parakefiri.</title>
        <authorList>
            <person name="Tanizawa Y."/>
            <person name="Kobayashi H."/>
            <person name="Kaminuma E."/>
            <person name="Sakamoto M."/>
            <person name="Ohkuma M."/>
            <person name="Nakamura Y."/>
            <person name="Arita M."/>
            <person name="Tohno M."/>
        </authorList>
    </citation>
    <scope>NUCLEOTIDE SEQUENCE [LARGE SCALE GENOMIC DNA]</scope>
    <source>
        <strain evidence="2 4">JCM 8573</strain>
    </source>
</reference>
<feature type="region of interest" description="Disordered" evidence="1">
    <location>
        <begin position="270"/>
        <end position="302"/>
    </location>
</feature>
<accession>A0A224VHW1</accession>
<organism evidence="2 4">
    <name type="scientific">Lentilactobacillus parakefiri</name>
    <dbReference type="NCBI Taxonomy" id="152332"/>
    <lineage>
        <taxon>Bacteria</taxon>
        <taxon>Bacillati</taxon>
        <taxon>Bacillota</taxon>
        <taxon>Bacilli</taxon>
        <taxon>Lactobacillales</taxon>
        <taxon>Lactobacillaceae</taxon>
        <taxon>Lentilactobacillus</taxon>
    </lineage>
</organism>
<reference evidence="3" key="3">
    <citation type="submission" date="2019-02" db="EMBL/GenBank/DDBJ databases">
        <authorList>
            <person name="Buron G."/>
            <person name="Chaylann A."/>
            <person name="Dolejs I."/>
            <person name="Forster J."/>
            <person name="Miks M.H."/>
        </authorList>
    </citation>
    <scope>NUCLEOTIDE SEQUENCE</scope>
    <source>
        <strain evidence="3">DSM 10551</strain>
    </source>
</reference>